<dbReference type="GO" id="GO:0016020">
    <property type="term" value="C:membrane"/>
    <property type="evidence" value="ECO:0007669"/>
    <property type="project" value="UniProtKB-SubCell"/>
</dbReference>
<dbReference type="RefSeq" id="WP_037485626.1">
    <property type="nucleotide sequence ID" value="NZ_AZRA01000129.1"/>
</dbReference>
<dbReference type="InterPro" id="IPR017181">
    <property type="entry name" value="Sig_transdc_His_kin_CHASE2"/>
</dbReference>
<dbReference type="Gene3D" id="3.30.565.10">
    <property type="entry name" value="Histidine kinase-like ATPase, C-terminal domain"/>
    <property type="match status" value="1"/>
</dbReference>
<evidence type="ECO:0000256" key="2">
    <source>
        <dbReference type="ARBA" id="ARBA00004370"/>
    </source>
</evidence>
<evidence type="ECO:0000256" key="8">
    <source>
        <dbReference type="ARBA" id="ARBA00022989"/>
    </source>
</evidence>
<keyword evidence="7" id="KW-0418">Kinase</keyword>
<gene>
    <name evidence="12" type="ORF">X805_38650</name>
</gene>
<dbReference type="SUPFAM" id="SSF55785">
    <property type="entry name" value="PYP-like sensor domain (PAS domain)"/>
    <property type="match status" value="1"/>
</dbReference>
<dbReference type="InterPro" id="IPR007890">
    <property type="entry name" value="CHASE2"/>
</dbReference>
<evidence type="ECO:0000256" key="5">
    <source>
        <dbReference type="ARBA" id="ARBA00022679"/>
    </source>
</evidence>
<keyword evidence="9 10" id="KW-0472">Membrane</keyword>
<dbReference type="Gene3D" id="3.30.450.20">
    <property type="entry name" value="PAS domain"/>
    <property type="match status" value="1"/>
</dbReference>
<dbReference type="SUPFAM" id="SSF47384">
    <property type="entry name" value="Homodimeric domain of signal transducing histidine kinase"/>
    <property type="match status" value="1"/>
</dbReference>
<dbReference type="InterPro" id="IPR036097">
    <property type="entry name" value="HisK_dim/P_sf"/>
</dbReference>
<proteinExistence type="predicted"/>
<dbReference type="PANTHER" id="PTHR45436">
    <property type="entry name" value="SENSOR HISTIDINE KINASE YKOH"/>
    <property type="match status" value="1"/>
</dbReference>
<evidence type="ECO:0000256" key="9">
    <source>
        <dbReference type="ARBA" id="ARBA00023136"/>
    </source>
</evidence>
<dbReference type="EMBL" id="AZRA01000129">
    <property type="protein sequence ID" value="KDB50531.1"/>
    <property type="molecule type" value="Genomic_DNA"/>
</dbReference>
<comment type="catalytic activity">
    <reaction evidence="1">
        <text>ATP + protein L-histidine = ADP + protein N-phospho-L-histidine.</text>
        <dbReference type="EC" id="2.7.13.3"/>
    </reaction>
</comment>
<keyword evidence="8 10" id="KW-1133">Transmembrane helix</keyword>
<dbReference type="CDD" id="cd00082">
    <property type="entry name" value="HisKA"/>
    <property type="match status" value="1"/>
</dbReference>
<reference evidence="12 13" key="1">
    <citation type="journal article" date="2014" name="FEMS Microbiol. Ecol.">
        <title>Sphaerotilus natans encrusted with nanoball-shaped Fe(III) oxide minerals formed by nitrate-reducing mixotrophic Fe(II) oxidation.</title>
        <authorList>
            <person name="Park S."/>
            <person name="Kim D.H."/>
            <person name="Lee J.H."/>
            <person name="Hur H.G."/>
        </authorList>
    </citation>
    <scope>NUCLEOTIDE SEQUENCE [LARGE SCALE GENOMIC DNA]</scope>
    <source>
        <strain evidence="12 13">DSM 6575</strain>
    </source>
</reference>
<dbReference type="EC" id="2.7.13.3" evidence="3"/>
<dbReference type="PIRSF" id="PIRSF037347">
    <property type="entry name" value="STHK_CHASE2_PAS_prd"/>
    <property type="match status" value="1"/>
</dbReference>
<protein>
    <recommendedName>
        <fullName evidence="3">histidine kinase</fullName>
        <ecNumber evidence="3">2.7.13.3</ecNumber>
    </recommendedName>
</protein>
<dbReference type="InterPro" id="IPR005467">
    <property type="entry name" value="His_kinase_dom"/>
</dbReference>
<evidence type="ECO:0000313" key="13">
    <source>
        <dbReference type="Proteomes" id="UP000026714"/>
    </source>
</evidence>
<dbReference type="InterPro" id="IPR003594">
    <property type="entry name" value="HATPase_dom"/>
</dbReference>
<dbReference type="InterPro" id="IPR036890">
    <property type="entry name" value="HATPase_C_sf"/>
</dbReference>
<evidence type="ECO:0000256" key="7">
    <source>
        <dbReference type="ARBA" id="ARBA00022777"/>
    </source>
</evidence>
<keyword evidence="13" id="KW-1185">Reference proteome</keyword>
<comment type="subcellular location">
    <subcellularLocation>
        <location evidence="2">Membrane</location>
    </subcellularLocation>
</comment>
<dbReference type="InterPro" id="IPR013767">
    <property type="entry name" value="PAS_fold"/>
</dbReference>
<dbReference type="InterPro" id="IPR050428">
    <property type="entry name" value="TCS_sensor_his_kinase"/>
</dbReference>
<name>A0A059KGI2_9BURK</name>
<evidence type="ECO:0000256" key="6">
    <source>
        <dbReference type="ARBA" id="ARBA00022692"/>
    </source>
</evidence>
<dbReference type="Gene3D" id="1.10.287.130">
    <property type="match status" value="1"/>
</dbReference>
<dbReference type="InterPro" id="IPR004358">
    <property type="entry name" value="Sig_transdc_His_kin-like_C"/>
</dbReference>
<keyword evidence="6 10" id="KW-0812">Transmembrane</keyword>
<keyword evidence="5" id="KW-0808">Transferase</keyword>
<dbReference type="InterPro" id="IPR035965">
    <property type="entry name" value="PAS-like_dom_sf"/>
</dbReference>
<accession>A0A059KGI2</accession>
<keyword evidence="4" id="KW-0597">Phosphoprotein</keyword>
<comment type="caution">
    <text evidence="12">The sequence shown here is derived from an EMBL/GenBank/DDBJ whole genome shotgun (WGS) entry which is preliminary data.</text>
</comment>
<evidence type="ECO:0000313" key="12">
    <source>
        <dbReference type="EMBL" id="KDB50531.1"/>
    </source>
</evidence>
<feature type="transmembrane region" description="Helical" evidence="10">
    <location>
        <begin position="332"/>
        <end position="356"/>
    </location>
</feature>
<dbReference type="PATRIC" id="fig|1286631.3.peg.3758"/>
<evidence type="ECO:0000256" key="10">
    <source>
        <dbReference type="SAM" id="Phobius"/>
    </source>
</evidence>
<sequence>MSVAAGRSRWPAGTGVAAALAALAFALALGGWTWRADRLVYDIGLSFWRRPVPEAIVIVAIDDASVAAIGRWPWPRAVHSTLLAHLTAARPRAIGLDVTFSEPDADPAQDALLARQLAAAAPVVMSVDWVIAGPGQPPQLLAPVTGLPPGVSLGTAEASVDADGVMRHAFLGAGPAAAPLPHMALALLRAGGETPAPGLPVAVQDEQVPVAGRAPWLRQERFLVRYAGPPGHIERVSYLDVLRGAVPPERLAGRYVLVGMTATGLGDTVATPVNRQHHAMPGVEVLAHTLHTLRSGDTVRPLSPLEGATLSAALVLVLLAGIERLGAGRGALVLAVGSVPLLVGFSVAALGVGWWWSPVPWGLAAVLAYPLWSWRRLQQAVDALDAEIGLLGPEAGLSPGEPVPLPSRRRDALALRLEALHAATDTVRSARRFLSDALAGLPTAMAVTDERGRVLLANALAAQLFELDRAEDMPGLELPGLLVEFMPVPGAPVADLEAIFQPRPTAPAACVVEARAERLGDFLLHFAPVLLLGQQRWVVTFSDVSAIRQAQRRRDRALAFVSHDLRSPANALMLMVDLYRRGRMDMTQEAFLDEVQRLGARTQQLADDFVRVAHVETRTLQCQPVALAALLDEVVADFRPQALAAQVRLGWQTEPTAGPSAPPASVWPMDRALVQRAVGNLVSNAIKHSPAGGEVMIRVRVAVDTDIEVADALLLTVCDQGPGLSAAQRERLNQGDEGLPAGDAGGVGLGLQFVQIVARRHGGRLRALPGRAEATGRFELALGRVGAG</sequence>
<dbReference type="SMART" id="SM00387">
    <property type="entry name" value="HATPase_c"/>
    <property type="match status" value="1"/>
</dbReference>
<dbReference type="SMART" id="SM01080">
    <property type="entry name" value="CHASE2"/>
    <property type="match status" value="1"/>
</dbReference>
<dbReference type="SMART" id="SM00388">
    <property type="entry name" value="HisKA"/>
    <property type="match status" value="1"/>
</dbReference>
<dbReference type="Proteomes" id="UP000026714">
    <property type="component" value="Unassembled WGS sequence"/>
</dbReference>
<dbReference type="PANTHER" id="PTHR45436:SF5">
    <property type="entry name" value="SENSOR HISTIDINE KINASE TRCS"/>
    <property type="match status" value="1"/>
</dbReference>
<evidence type="ECO:0000256" key="4">
    <source>
        <dbReference type="ARBA" id="ARBA00022553"/>
    </source>
</evidence>
<dbReference type="GO" id="GO:0000155">
    <property type="term" value="F:phosphorelay sensor kinase activity"/>
    <property type="evidence" value="ECO:0007669"/>
    <property type="project" value="InterPro"/>
</dbReference>
<dbReference type="SUPFAM" id="SSF55874">
    <property type="entry name" value="ATPase domain of HSP90 chaperone/DNA topoisomerase II/histidine kinase"/>
    <property type="match status" value="1"/>
</dbReference>
<dbReference type="Pfam" id="PF05226">
    <property type="entry name" value="CHASE2"/>
    <property type="match status" value="1"/>
</dbReference>
<dbReference type="GO" id="GO:0006355">
    <property type="term" value="P:regulation of DNA-templated transcription"/>
    <property type="evidence" value="ECO:0007669"/>
    <property type="project" value="InterPro"/>
</dbReference>
<dbReference type="eggNOG" id="COG4252">
    <property type="taxonomic scope" value="Bacteria"/>
</dbReference>
<dbReference type="CDD" id="cd00075">
    <property type="entry name" value="HATPase"/>
    <property type="match status" value="1"/>
</dbReference>
<dbReference type="AlphaFoldDB" id="A0A059KGI2"/>
<evidence type="ECO:0000256" key="1">
    <source>
        <dbReference type="ARBA" id="ARBA00000085"/>
    </source>
</evidence>
<organism evidence="12 13">
    <name type="scientific">Sphaerotilus natans subsp. natans DSM 6575</name>
    <dbReference type="NCBI Taxonomy" id="1286631"/>
    <lineage>
        <taxon>Bacteria</taxon>
        <taxon>Pseudomonadati</taxon>
        <taxon>Pseudomonadota</taxon>
        <taxon>Betaproteobacteria</taxon>
        <taxon>Burkholderiales</taxon>
        <taxon>Sphaerotilaceae</taxon>
        <taxon>Sphaerotilus</taxon>
    </lineage>
</organism>
<dbReference type="eggNOG" id="COG5002">
    <property type="taxonomic scope" value="Bacteria"/>
</dbReference>
<evidence type="ECO:0000259" key="11">
    <source>
        <dbReference type="PROSITE" id="PS50109"/>
    </source>
</evidence>
<evidence type="ECO:0000256" key="3">
    <source>
        <dbReference type="ARBA" id="ARBA00012438"/>
    </source>
</evidence>
<dbReference type="STRING" id="34103.SAMN05421778_11442"/>
<dbReference type="PRINTS" id="PR00344">
    <property type="entry name" value="BCTRLSENSOR"/>
</dbReference>
<feature type="domain" description="Histidine kinase" evidence="11">
    <location>
        <begin position="560"/>
        <end position="784"/>
    </location>
</feature>
<dbReference type="Pfam" id="PF02518">
    <property type="entry name" value="HATPase_c"/>
    <property type="match status" value="1"/>
</dbReference>
<dbReference type="InterPro" id="IPR003661">
    <property type="entry name" value="HisK_dim/P_dom"/>
</dbReference>
<dbReference type="PROSITE" id="PS50109">
    <property type="entry name" value="HIS_KIN"/>
    <property type="match status" value="1"/>
</dbReference>
<dbReference type="Pfam" id="PF00989">
    <property type="entry name" value="PAS"/>
    <property type="match status" value="1"/>
</dbReference>